<evidence type="ECO:0000313" key="2">
    <source>
        <dbReference type="EnsemblMetazoa" id="XP_012060776.1"/>
    </source>
</evidence>
<evidence type="ECO:0000259" key="1">
    <source>
        <dbReference type="SMART" id="SM00587"/>
    </source>
</evidence>
<dbReference type="InParanoid" id="A0A158NTB8"/>
<protein>
    <recommendedName>
        <fullName evidence="1">CHK kinase-like domain-containing protein</fullName>
    </recommendedName>
</protein>
<reference evidence="3" key="1">
    <citation type="journal article" date="2011" name="PLoS Genet.">
        <title>The genome sequence of the leaf-cutter ant Atta cephalotes reveals insights into its obligate symbiotic lifestyle.</title>
        <authorList>
            <person name="Suen G."/>
            <person name="Teiling C."/>
            <person name="Li L."/>
            <person name="Holt C."/>
            <person name="Abouheif E."/>
            <person name="Bornberg-Bauer E."/>
            <person name="Bouffard P."/>
            <person name="Caldera E.J."/>
            <person name="Cash E."/>
            <person name="Cavanaugh A."/>
            <person name="Denas O."/>
            <person name="Elhaik E."/>
            <person name="Fave M.J."/>
            <person name="Gadau J."/>
            <person name="Gibson J.D."/>
            <person name="Graur D."/>
            <person name="Grubbs K.J."/>
            <person name="Hagen D.E."/>
            <person name="Harkins T.T."/>
            <person name="Helmkampf M."/>
            <person name="Hu H."/>
            <person name="Johnson B.R."/>
            <person name="Kim J."/>
            <person name="Marsh S.E."/>
            <person name="Moeller J.A."/>
            <person name="Munoz-Torres M.C."/>
            <person name="Murphy M.C."/>
            <person name="Naughton M.C."/>
            <person name="Nigam S."/>
            <person name="Overson R."/>
            <person name="Rajakumar R."/>
            <person name="Reese J.T."/>
            <person name="Scott J.J."/>
            <person name="Smith C.R."/>
            <person name="Tao S."/>
            <person name="Tsutsui N.D."/>
            <person name="Viljakainen L."/>
            <person name="Wissler L."/>
            <person name="Yandell M.D."/>
            <person name="Zimmer F."/>
            <person name="Taylor J."/>
            <person name="Slater S.C."/>
            <person name="Clifton S.W."/>
            <person name="Warren W.C."/>
            <person name="Elsik C.G."/>
            <person name="Smith C.D."/>
            <person name="Weinstock G.M."/>
            <person name="Gerardo N.M."/>
            <person name="Currie C.R."/>
        </authorList>
    </citation>
    <scope>NUCLEOTIDE SEQUENCE [LARGE SCALE GENOMIC DNA]</scope>
</reference>
<dbReference type="EMBL" id="ADTU01025744">
    <property type="status" value="NOT_ANNOTATED_CDS"/>
    <property type="molecule type" value="Genomic_DNA"/>
</dbReference>
<dbReference type="PANTHER" id="PTHR11012:SF55">
    <property type="entry name" value="BHLH DOMAIN-CONTAINING PROTEIN"/>
    <property type="match status" value="1"/>
</dbReference>
<dbReference type="EMBL" id="ADTU01025743">
    <property type="status" value="NOT_ANNOTATED_CDS"/>
    <property type="molecule type" value="Genomic_DNA"/>
</dbReference>
<dbReference type="AlphaFoldDB" id="A0A158NTB8"/>
<feature type="domain" description="CHK kinase-like" evidence="1">
    <location>
        <begin position="123"/>
        <end position="323"/>
    </location>
</feature>
<dbReference type="InterPro" id="IPR004119">
    <property type="entry name" value="EcKL"/>
</dbReference>
<dbReference type="Pfam" id="PF02958">
    <property type="entry name" value="EcKL"/>
    <property type="match status" value="1"/>
</dbReference>
<sequence>MMENRTFTIVRSLEDTIKQYQVHLRKYENDDKLVILQAVDKPGSNPGDNYTSMLIRTKLIGTRGDGSPYAKTFMTKMIIGDKKISTLLDLYDLFRIEVNAYTKILPILGPFGPPCVYADQDIIIMEDLAEKGYVTCERRNFLGLDHSVFVLKRLAKLHASGLSIKINNPRQFDKLNVHLEELIYKDNSDTSVIRLCTEMCVRSIVQYLDMIKPRTQELQTVRDYFASLDKTYDMLRQLFMSPKQKYDTICHGDLWINNLLFLHDNDGKIIDLKMVDYQIIRYTSLSTDILYFIYSSVQSSLIEKSFESLIKIYHNEFINELCRLHVDEKILAELGIEWLQKELQTYALFGLLVGCFLANPILAEEKDIQQFEMIDFGPLNPMYQGDINSEMNQKKIDRIKCIAFHYHRRFNLGIINDDIEPIPVTR</sequence>
<accession>A0A158NTB8</accession>
<keyword evidence="3" id="KW-1185">Reference proteome</keyword>
<dbReference type="PANTHER" id="PTHR11012">
    <property type="entry name" value="PROTEIN KINASE-LIKE DOMAIN-CONTAINING"/>
    <property type="match status" value="1"/>
</dbReference>
<dbReference type="OrthoDB" id="190089at2759"/>
<dbReference type="SMART" id="SM00587">
    <property type="entry name" value="CHK"/>
    <property type="match status" value="1"/>
</dbReference>
<name>A0A158NTB8_ATTCE</name>
<dbReference type="Proteomes" id="UP000005205">
    <property type="component" value="Unassembled WGS sequence"/>
</dbReference>
<dbReference type="InterPro" id="IPR015897">
    <property type="entry name" value="CHK_kinase-like"/>
</dbReference>
<reference evidence="2" key="2">
    <citation type="submission" date="2016-04" db="UniProtKB">
        <authorList>
            <consortium name="EnsemblMetazoa"/>
        </authorList>
    </citation>
    <scope>IDENTIFICATION</scope>
</reference>
<dbReference type="InterPro" id="IPR011009">
    <property type="entry name" value="Kinase-like_dom_sf"/>
</dbReference>
<evidence type="ECO:0000313" key="3">
    <source>
        <dbReference type="Proteomes" id="UP000005205"/>
    </source>
</evidence>
<dbReference type="Gene3D" id="3.90.1200.10">
    <property type="match status" value="1"/>
</dbReference>
<dbReference type="eggNOG" id="ENOG502SGND">
    <property type="taxonomic scope" value="Eukaryota"/>
</dbReference>
<dbReference type="SUPFAM" id="SSF56112">
    <property type="entry name" value="Protein kinase-like (PK-like)"/>
    <property type="match status" value="1"/>
</dbReference>
<dbReference type="KEGG" id="acep:105624016"/>
<proteinExistence type="predicted"/>
<dbReference type="STRING" id="12957.A0A158NTB8"/>
<gene>
    <name evidence="2" type="primary">105624016</name>
</gene>
<dbReference type="EnsemblMetazoa" id="XM_012205386.1">
    <property type="protein sequence ID" value="XP_012060776.1"/>
    <property type="gene ID" value="LOC105624016"/>
</dbReference>
<organism evidence="2 3">
    <name type="scientific">Atta cephalotes</name>
    <name type="common">Leafcutter ant</name>
    <dbReference type="NCBI Taxonomy" id="12957"/>
    <lineage>
        <taxon>Eukaryota</taxon>
        <taxon>Metazoa</taxon>
        <taxon>Ecdysozoa</taxon>
        <taxon>Arthropoda</taxon>
        <taxon>Hexapoda</taxon>
        <taxon>Insecta</taxon>
        <taxon>Pterygota</taxon>
        <taxon>Neoptera</taxon>
        <taxon>Endopterygota</taxon>
        <taxon>Hymenoptera</taxon>
        <taxon>Apocrita</taxon>
        <taxon>Aculeata</taxon>
        <taxon>Formicoidea</taxon>
        <taxon>Formicidae</taxon>
        <taxon>Myrmicinae</taxon>
        <taxon>Atta</taxon>
    </lineage>
</organism>